<accession>A0ABS3BAF0</accession>
<dbReference type="EMBL" id="JAFIWB010000023">
    <property type="protein sequence ID" value="MBN6103899.1"/>
    <property type="molecule type" value="Genomic_DNA"/>
</dbReference>
<evidence type="ECO:0000256" key="1">
    <source>
        <dbReference type="SAM" id="SignalP"/>
    </source>
</evidence>
<name>A0ABS3BAF0_9XANT</name>
<evidence type="ECO:0000313" key="3">
    <source>
        <dbReference type="Proteomes" id="UP000695802"/>
    </source>
</evidence>
<organism evidence="2 3">
    <name type="scientific">Xanthomonas bonasiae</name>
    <dbReference type="NCBI Taxonomy" id="2810351"/>
    <lineage>
        <taxon>Bacteria</taxon>
        <taxon>Pseudomonadati</taxon>
        <taxon>Pseudomonadota</taxon>
        <taxon>Gammaproteobacteria</taxon>
        <taxon>Lysobacterales</taxon>
        <taxon>Lysobacteraceae</taxon>
        <taxon>Xanthomonas</taxon>
    </lineage>
</organism>
<dbReference type="RefSeq" id="WP_206230547.1">
    <property type="nucleotide sequence ID" value="NZ_JAFIWB010000023.1"/>
</dbReference>
<sequence length="128" mass="13902">MPPSRPLFHAAAVAVLLTLPLAAHGHDTLPPDWCLEEDQEPEVVVKFDFNGGQLRQVMDKCGVVDSHEPYANALNTITAYCDVVAPSRSAKPIVLGPATFLARDHHSTYRMEQGLKGACVVCPAKRGR</sequence>
<comment type="caution">
    <text evidence="2">The sequence shown here is derived from an EMBL/GenBank/DDBJ whole genome shotgun (WGS) entry which is preliminary data.</text>
</comment>
<protein>
    <submittedName>
        <fullName evidence="2">Uncharacterized protein</fullName>
    </submittedName>
</protein>
<keyword evidence="1" id="KW-0732">Signal</keyword>
<feature type="signal peptide" evidence="1">
    <location>
        <begin position="1"/>
        <end position="25"/>
    </location>
</feature>
<gene>
    <name evidence="2" type="ORF">JR064_17150</name>
</gene>
<keyword evidence="3" id="KW-1185">Reference proteome</keyword>
<dbReference type="Proteomes" id="UP000695802">
    <property type="component" value="Unassembled WGS sequence"/>
</dbReference>
<feature type="chain" id="PRO_5045048586" evidence="1">
    <location>
        <begin position="26"/>
        <end position="128"/>
    </location>
</feature>
<evidence type="ECO:0000313" key="2">
    <source>
        <dbReference type="EMBL" id="MBN6103899.1"/>
    </source>
</evidence>
<proteinExistence type="predicted"/>
<reference evidence="2 3" key="1">
    <citation type="submission" date="2021-02" db="EMBL/GenBank/DDBJ databases">
        <title>Taxonomically Unique Crown Gall-Associated Xanthomonas Stains Have Deficiency in Virulence Repertories.</title>
        <authorList>
            <person name="Mafakheri H."/>
            <person name="Taghavi S.M."/>
            <person name="Dimkic I."/>
            <person name="Nemanja K."/>
            <person name="Osdaghi E."/>
        </authorList>
    </citation>
    <scope>NUCLEOTIDE SEQUENCE [LARGE SCALE GENOMIC DNA]</scope>
    <source>
        <strain evidence="2 3">FX4</strain>
    </source>
</reference>